<gene>
    <name evidence="1" type="ORF">K3G42_017587</name>
</gene>
<organism evidence="1 2">
    <name type="scientific">Sphaerodactylus townsendi</name>
    <dbReference type="NCBI Taxonomy" id="933632"/>
    <lineage>
        <taxon>Eukaryota</taxon>
        <taxon>Metazoa</taxon>
        <taxon>Chordata</taxon>
        <taxon>Craniata</taxon>
        <taxon>Vertebrata</taxon>
        <taxon>Euteleostomi</taxon>
        <taxon>Lepidosauria</taxon>
        <taxon>Squamata</taxon>
        <taxon>Bifurcata</taxon>
        <taxon>Gekkota</taxon>
        <taxon>Sphaerodactylidae</taxon>
        <taxon>Sphaerodactylus</taxon>
    </lineage>
</organism>
<evidence type="ECO:0000313" key="2">
    <source>
        <dbReference type="Proteomes" id="UP000827872"/>
    </source>
</evidence>
<reference evidence="1" key="1">
    <citation type="submission" date="2021-08" db="EMBL/GenBank/DDBJ databases">
        <title>The first chromosome-level gecko genome reveals the dynamic sex chromosomes of Neotropical dwarf geckos (Sphaerodactylidae: Sphaerodactylus).</title>
        <authorList>
            <person name="Pinto B.J."/>
            <person name="Keating S.E."/>
            <person name="Gamble T."/>
        </authorList>
    </citation>
    <scope>NUCLEOTIDE SEQUENCE</scope>
    <source>
        <strain evidence="1">TG3544</strain>
    </source>
</reference>
<name>A0ACB8GAW6_9SAUR</name>
<keyword evidence="2" id="KW-1185">Reference proteome</keyword>
<dbReference type="Proteomes" id="UP000827872">
    <property type="component" value="Linkage Group LG01"/>
</dbReference>
<evidence type="ECO:0000313" key="1">
    <source>
        <dbReference type="EMBL" id="KAH8016431.1"/>
    </source>
</evidence>
<protein>
    <submittedName>
        <fullName evidence="1">Uncharacterized protein</fullName>
    </submittedName>
</protein>
<sequence>MGWDDLPAVVETLFDCCKKYSTLPRLHDILCRLIEKGDTELLQKVMDFVSQEKGEMMMLYDLFFAFLNTGKYKEAKKIIEVRI</sequence>
<comment type="caution">
    <text evidence="1">The sequence shown here is derived from an EMBL/GenBank/DDBJ whole genome shotgun (WGS) entry which is preliminary data.</text>
</comment>
<proteinExistence type="predicted"/>
<dbReference type="EMBL" id="CM037614">
    <property type="protein sequence ID" value="KAH8016431.1"/>
    <property type="molecule type" value="Genomic_DNA"/>
</dbReference>
<accession>A0ACB8GAW6</accession>